<dbReference type="PANTHER" id="PTHR46865">
    <property type="entry name" value="OXIDOREDUCTASE-RELATED"/>
    <property type="match status" value="1"/>
</dbReference>
<keyword evidence="3" id="KW-1185">Reference proteome</keyword>
<sequence length="402" mass="43294">MAGKVLITGASIAGNTLAWWLGRAGWDVTVVERAPAFRDGGQNVDVRGVGRQVLREMGLEEAALAAGTGEEGTAWVDARGRIAAQFLTAELGKDGPTAEMEILRGDLARLLHDAAKGHATYRYGDHVIAIDQNGEGAVVSFASGASERFDLVLIAEGVGAATRELIFPGENRPRWMNMTMAYFTIPRVADDDRLWRWYHAPGGRSISLRPDRHGTTRVMLGVQKPPEGEQDWGRDRQKAWLRETFVDAGWQASRVLAGMAETSDFYFDVLRQVRMPRWSNGRVALCGDAAWCVTPLGGIGATLAVTGARVLAGELSRSADQATALAAYERAMRPMVDKAQGIPGFVPRLANPHSRAGIRLLHAVLALASRPAITATAGRIFSGGDAKEPDLSPYAGQIQENG</sequence>
<dbReference type="AlphaFoldDB" id="A0A7W6AEY0"/>
<dbReference type="Pfam" id="PF01494">
    <property type="entry name" value="FAD_binding_3"/>
    <property type="match status" value="1"/>
</dbReference>
<feature type="domain" description="FAD-binding" evidence="1">
    <location>
        <begin position="4"/>
        <end position="338"/>
    </location>
</feature>
<evidence type="ECO:0000313" key="3">
    <source>
        <dbReference type="Proteomes" id="UP000538670"/>
    </source>
</evidence>
<dbReference type="Proteomes" id="UP000538670">
    <property type="component" value="Unassembled WGS sequence"/>
</dbReference>
<dbReference type="InterPro" id="IPR051704">
    <property type="entry name" value="FAD_aromatic-hydroxylase"/>
</dbReference>
<evidence type="ECO:0000313" key="2">
    <source>
        <dbReference type="EMBL" id="MBB3881013.1"/>
    </source>
</evidence>
<gene>
    <name evidence="2" type="ORF">GGR48_003467</name>
</gene>
<reference evidence="2 3" key="1">
    <citation type="submission" date="2020-08" db="EMBL/GenBank/DDBJ databases">
        <title>Genomic Encyclopedia of Type Strains, Phase IV (KMG-IV): sequencing the most valuable type-strain genomes for metagenomic binning, comparative biology and taxonomic classification.</title>
        <authorList>
            <person name="Goeker M."/>
        </authorList>
    </citation>
    <scope>NUCLEOTIDE SEQUENCE [LARGE SCALE GENOMIC DNA]</scope>
    <source>
        <strain evidence="2 3">DSM 19512</strain>
    </source>
</reference>
<proteinExistence type="predicted"/>
<dbReference type="PRINTS" id="PR00420">
    <property type="entry name" value="RNGMNOXGNASE"/>
</dbReference>
<dbReference type="InterPro" id="IPR036188">
    <property type="entry name" value="FAD/NAD-bd_sf"/>
</dbReference>
<comment type="caution">
    <text evidence="2">The sequence shown here is derived from an EMBL/GenBank/DDBJ whole genome shotgun (WGS) entry which is preliminary data.</text>
</comment>
<organism evidence="2 3">
    <name type="scientific">Sphingomonas pseudosanguinis</name>
    <dbReference type="NCBI Taxonomy" id="413712"/>
    <lineage>
        <taxon>Bacteria</taxon>
        <taxon>Pseudomonadati</taxon>
        <taxon>Pseudomonadota</taxon>
        <taxon>Alphaproteobacteria</taxon>
        <taxon>Sphingomonadales</taxon>
        <taxon>Sphingomonadaceae</taxon>
        <taxon>Sphingomonas</taxon>
    </lineage>
</organism>
<dbReference type="RefSeq" id="WP_183953034.1">
    <property type="nucleotide sequence ID" value="NZ_JACIDH010000027.1"/>
</dbReference>
<evidence type="ECO:0000259" key="1">
    <source>
        <dbReference type="Pfam" id="PF01494"/>
    </source>
</evidence>
<name>A0A7W6AEY0_9SPHN</name>
<protein>
    <submittedName>
        <fullName evidence="2">2-polyprenyl-6-methoxyphenol hydroxylase-like FAD-dependent oxidoreductase</fullName>
    </submittedName>
</protein>
<dbReference type="PANTHER" id="PTHR46865:SF2">
    <property type="entry name" value="MONOOXYGENASE"/>
    <property type="match status" value="1"/>
</dbReference>
<dbReference type="GO" id="GO:0071949">
    <property type="term" value="F:FAD binding"/>
    <property type="evidence" value="ECO:0007669"/>
    <property type="project" value="InterPro"/>
</dbReference>
<dbReference type="SUPFAM" id="SSF51905">
    <property type="entry name" value="FAD/NAD(P)-binding domain"/>
    <property type="match status" value="1"/>
</dbReference>
<dbReference type="InterPro" id="IPR002938">
    <property type="entry name" value="FAD-bd"/>
</dbReference>
<dbReference type="Gene3D" id="3.30.9.10">
    <property type="entry name" value="D-Amino Acid Oxidase, subunit A, domain 2"/>
    <property type="match status" value="1"/>
</dbReference>
<dbReference type="Gene3D" id="3.50.50.60">
    <property type="entry name" value="FAD/NAD(P)-binding domain"/>
    <property type="match status" value="1"/>
</dbReference>
<dbReference type="EMBL" id="JACIDH010000027">
    <property type="protein sequence ID" value="MBB3881013.1"/>
    <property type="molecule type" value="Genomic_DNA"/>
</dbReference>
<accession>A0A7W6AEY0</accession>